<dbReference type="InterPro" id="IPR021538">
    <property type="entry name" value="Syntaxin-5_N"/>
</dbReference>
<protein>
    <recommendedName>
        <fullName evidence="2">Syntaxin-5 N-terminal Sly1p-binding domain-containing protein</fullName>
    </recommendedName>
</protein>
<dbReference type="EMBL" id="CP045483">
    <property type="protein sequence ID" value="QGR19897.1"/>
    <property type="molecule type" value="Genomic_DNA"/>
</dbReference>
<proteinExistence type="predicted"/>
<accession>A0A650CQZ3</accession>
<feature type="region of interest" description="Disordered" evidence="1">
    <location>
        <begin position="200"/>
        <end position="224"/>
    </location>
</feature>
<organism evidence="3 4">
    <name type="scientific">Stygiolobus azoricus</name>
    <dbReference type="NCBI Taxonomy" id="41675"/>
    <lineage>
        <taxon>Archaea</taxon>
        <taxon>Thermoproteota</taxon>
        <taxon>Thermoprotei</taxon>
        <taxon>Sulfolobales</taxon>
        <taxon>Sulfolobaceae</taxon>
        <taxon>Stygiolobus</taxon>
    </lineage>
</organism>
<reference evidence="3 4" key="1">
    <citation type="submission" date="2019-10" db="EMBL/GenBank/DDBJ databases">
        <title>Genome Sequences from Six Type Strain Members of the Archaeal Family Sulfolobaceae: Acidianus ambivalens, Acidianus infernus, Metallosphaera prunae, Stygiolobus azoricus, Sulfolobus metallicus, and Sulfurisphaera ohwakuensis.</title>
        <authorList>
            <person name="Counts J.A."/>
            <person name="Kelly R.M."/>
        </authorList>
    </citation>
    <scope>NUCLEOTIDE SEQUENCE [LARGE SCALE GENOMIC DNA]</scope>
    <source>
        <strain evidence="3 4">FC6</strain>
    </source>
</reference>
<feature type="domain" description="Syntaxin-5 N-terminal Sly1p-binding" evidence="2">
    <location>
        <begin position="5"/>
        <end position="14"/>
    </location>
</feature>
<evidence type="ECO:0000313" key="3">
    <source>
        <dbReference type="EMBL" id="QGR19897.1"/>
    </source>
</evidence>
<evidence type="ECO:0000259" key="2">
    <source>
        <dbReference type="Pfam" id="PF11416"/>
    </source>
</evidence>
<dbReference type="OrthoDB" id="33752at2157"/>
<dbReference type="KEGG" id="sazo:D1868_07835"/>
<dbReference type="Proteomes" id="UP000423396">
    <property type="component" value="Chromosome"/>
</dbReference>
<sequence>MITGSIRDRTAEFLLKFGERGESVLRAALEYSEENENKELGDFSYKGVVDKLIDMGYNFDPKMLLRSLEKDFGITETTYKSSNQHWWKFLDKEQVSLALSDSGQQDPRVRLIFLKFYSLDPKELQRKLEFYSRKTVLSEVDKKNFRKLVFDEIEQLTQLYDDAIQYEETQGIAKQINKLLTLAYKVGKRIYGKDFDQGFSEEEGEERKDNHAHSLRLPDGESDI</sequence>
<dbReference type="AlphaFoldDB" id="A0A650CQZ3"/>
<evidence type="ECO:0000313" key="4">
    <source>
        <dbReference type="Proteomes" id="UP000423396"/>
    </source>
</evidence>
<feature type="compositionally biased region" description="Basic and acidic residues" evidence="1">
    <location>
        <begin position="205"/>
        <end position="224"/>
    </location>
</feature>
<keyword evidence="4" id="KW-1185">Reference proteome</keyword>
<name>A0A650CQZ3_9CREN</name>
<evidence type="ECO:0000256" key="1">
    <source>
        <dbReference type="SAM" id="MobiDB-lite"/>
    </source>
</evidence>
<gene>
    <name evidence="3" type="ORF">D1868_07835</name>
</gene>
<dbReference type="Pfam" id="PF11416">
    <property type="entry name" value="Syntaxin-5_N"/>
    <property type="match status" value="1"/>
</dbReference>
<dbReference type="GeneID" id="42798972"/>
<dbReference type="RefSeq" id="WP_156007144.1">
    <property type="nucleotide sequence ID" value="NZ_CP045483.1"/>
</dbReference>